<sequence length="428" mass="47888">MGLFKPSKSQQGPLPNVELYLAPQRETVFKPNDVISGHIVLSTPIPVMPQAVEVTLWGKSETWIRKSSSRGNGSTATTDYYHYRDHAPLFDVTFNVFPKAETLVPGQEYTFPFSFRVPEGTGFNRSQCYEQPDNAIWTVQPHHLPPTFFFGREDYPDNSKISYGVTARLVAPFLIVGKSPKIDPLSCTAPILFQPLNPNAHIQTPNRVRYSKRFTLQSSTLTGQDPASIGFRQRLHDRFSSATPMLEFELGVELPDILTSGSEFNFRATFAVVKKSDKVTHIPSVTFKVLKLELLDFTLFRAPRDWAASNTLRGLPSKCHDGTPRSSYRASEQTEVKEQKTFLNSIPPSQLVELAEVDVPGEKKQIEQAGTCEAWFSGRVPGFTPPSFRSFAITRSYRIKVKVGAEIGGKMFEMNFEGTDCPLGSVHT</sequence>
<name>A0ACB6QTD4_9PLEO</name>
<comment type="caution">
    <text evidence="1">The sequence shown here is derived from an EMBL/GenBank/DDBJ whole genome shotgun (WGS) entry which is preliminary data.</text>
</comment>
<accession>A0ACB6QTD4</accession>
<gene>
    <name evidence="1" type="ORF">BDR25DRAFT_304100</name>
</gene>
<protein>
    <submittedName>
        <fullName evidence="1">Uncharacterized protein</fullName>
    </submittedName>
</protein>
<keyword evidence="2" id="KW-1185">Reference proteome</keyword>
<evidence type="ECO:0000313" key="1">
    <source>
        <dbReference type="EMBL" id="KAF2470145.1"/>
    </source>
</evidence>
<proteinExistence type="predicted"/>
<reference evidence="1" key="1">
    <citation type="journal article" date="2020" name="Stud. Mycol.">
        <title>101 Dothideomycetes genomes: a test case for predicting lifestyles and emergence of pathogens.</title>
        <authorList>
            <person name="Haridas S."/>
            <person name="Albert R."/>
            <person name="Binder M."/>
            <person name="Bloem J."/>
            <person name="Labutti K."/>
            <person name="Salamov A."/>
            <person name="Andreopoulos B."/>
            <person name="Baker S."/>
            <person name="Barry K."/>
            <person name="Bills G."/>
            <person name="Bluhm B."/>
            <person name="Cannon C."/>
            <person name="Castanera R."/>
            <person name="Culley D."/>
            <person name="Daum C."/>
            <person name="Ezra D."/>
            <person name="Gonzalez J."/>
            <person name="Henrissat B."/>
            <person name="Kuo A."/>
            <person name="Liang C."/>
            <person name="Lipzen A."/>
            <person name="Lutzoni F."/>
            <person name="Magnuson J."/>
            <person name="Mondo S."/>
            <person name="Nolan M."/>
            <person name="Ohm R."/>
            <person name="Pangilinan J."/>
            <person name="Park H.-J."/>
            <person name="Ramirez L."/>
            <person name="Alfaro M."/>
            <person name="Sun H."/>
            <person name="Tritt A."/>
            <person name="Yoshinaga Y."/>
            <person name="Zwiers L.-H."/>
            <person name="Turgeon B."/>
            <person name="Goodwin S."/>
            <person name="Spatafora J."/>
            <person name="Crous P."/>
            <person name="Grigoriev I."/>
        </authorList>
    </citation>
    <scope>NUCLEOTIDE SEQUENCE</scope>
    <source>
        <strain evidence="1">ATCC 200398</strain>
    </source>
</reference>
<evidence type="ECO:0000313" key="2">
    <source>
        <dbReference type="Proteomes" id="UP000799755"/>
    </source>
</evidence>
<dbReference type="Proteomes" id="UP000799755">
    <property type="component" value="Unassembled WGS sequence"/>
</dbReference>
<organism evidence="1 2">
    <name type="scientific">Lindgomyces ingoldianus</name>
    <dbReference type="NCBI Taxonomy" id="673940"/>
    <lineage>
        <taxon>Eukaryota</taxon>
        <taxon>Fungi</taxon>
        <taxon>Dikarya</taxon>
        <taxon>Ascomycota</taxon>
        <taxon>Pezizomycotina</taxon>
        <taxon>Dothideomycetes</taxon>
        <taxon>Pleosporomycetidae</taxon>
        <taxon>Pleosporales</taxon>
        <taxon>Lindgomycetaceae</taxon>
        <taxon>Lindgomyces</taxon>
    </lineage>
</organism>
<dbReference type="EMBL" id="MU003509">
    <property type="protein sequence ID" value="KAF2470145.1"/>
    <property type="molecule type" value="Genomic_DNA"/>
</dbReference>